<dbReference type="eggNOG" id="ENOG503150N">
    <property type="taxonomic scope" value="Bacteria"/>
</dbReference>
<dbReference type="Proteomes" id="UP000051236">
    <property type="component" value="Unassembled WGS sequence"/>
</dbReference>
<dbReference type="AlphaFoldDB" id="A0A0R1Y3V0"/>
<dbReference type="RefSeq" id="WP_057002495.1">
    <property type="nucleotide sequence ID" value="NZ_AZGA01000020.1"/>
</dbReference>
<protein>
    <submittedName>
        <fullName evidence="1">Uncharacterized protein</fullName>
    </submittedName>
</protein>
<proteinExistence type="predicted"/>
<dbReference type="STRING" id="1423734.FC83_GL001946"/>
<dbReference type="EMBL" id="AZGA01000020">
    <property type="protein sequence ID" value="KRM34809.1"/>
    <property type="molecule type" value="Genomic_DNA"/>
</dbReference>
<dbReference type="PATRIC" id="fig|1423734.3.peg.1969"/>
<organism evidence="1 2">
    <name type="scientific">Agrilactobacillus composti DSM 18527 = JCM 14202</name>
    <dbReference type="NCBI Taxonomy" id="1423734"/>
    <lineage>
        <taxon>Bacteria</taxon>
        <taxon>Bacillati</taxon>
        <taxon>Bacillota</taxon>
        <taxon>Bacilli</taxon>
        <taxon>Lactobacillales</taxon>
        <taxon>Lactobacillaceae</taxon>
        <taxon>Agrilactobacillus</taxon>
    </lineage>
</organism>
<sequence>MIFEDFKYLVNQAISLANKESETSMAFKQLLTLGGKQKFDDGKMTLGYRENQILQTLELTDLKEDPINLDVYFHNNKIEVTTDDLRHVKNSTYAFSFDYPLKKWKHILAEENELLNIEYKQALLHIGDFNDLKKRHVVDMAEFFLAHMAPIIFYINENVYSNFDYLSNLYAKRRKDKDDFLFEKLRNTAIKDWKQEDLIFICFLNYLLSSGIQTRAEEFNGKQVSMSALVTYLERKNATYVDMGISDIEDFKSLTLDEKVRALRQKYAKIQERKIVYRRINGLSLQKSEEYLNDATLLEDLPQNLKLSNSLKLNFKIDSANLQSYKNSVNRYLTNDDGDLEEKFLKLLRFLLFDLSEKTSADMAFSRFFSSLGRLLELDKNGEYQAISDLNAKNYYCYVVPGRKMVEKLPKVLVTNVNMAVTSRMLYNSWHYMPANFLNDGINTEHREFYFSAVMADIANLDKYHHVGHVKMSINNTIRVPKELYIHGRTYKALLDVRLMRRGDQEFSVEDLGMAVNYTSYIQHLCQVLLDVLDKDRRFDFALEQMDKHKYSLQFSEIKEDYLS</sequence>
<accession>A0A0R1Y3V0</accession>
<comment type="caution">
    <text evidence="1">The sequence shown here is derived from an EMBL/GenBank/DDBJ whole genome shotgun (WGS) entry which is preliminary data.</text>
</comment>
<keyword evidence="2" id="KW-1185">Reference proteome</keyword>
<evidence type="ECO:0000313" key="1">
    <source>
        <dbReference type="EMBL" id="KRM34809.1"/>
    </source>
</evidence>
<evidence type="ECO:0000313" key="2">
    <source>
        <dbReference type="Proteomes" id="UP000051236"/>
    </source>
</evidence>
<reference evidence="1 2" key="1">
    <citation type="journal article" date="2015" name="Genome Announc.">
        <title>Expanding the biotechnology potential of lactobacilli through comparative genomics of 213 strains and associated genera.</title>
        <authorList>
            <person name="Sun Z."/>
            <person name="Harris H.M."/>
            <person name="McCann A."/>
            <person name="Guo C."/>
            <person name="Argimon S."/>
            <person name="Zhang W."/>
            <person name="Yang X."/>
            <person name="Jeffery I.B."/>
            <person name="Cooney J.C."/>
            <person name="Kagawa T.F."/>
            <person name="Liu W."/>
            <person name="Song Y."/>
            <person name="Salvetti E."/>
            <person name="Wrobel A."/>
            <person name="Rasinkangas P."/>
            <person name="Parkhill J."/>
            <person name="Rea M.C."/>
            <person name="O'Sullivan O."/>
            <person name="Ritari J."/>
            <person name="Douillard F.P."/>
            <person name="Paul Ross R."/>
            <person name="Yang R."/>
            <person name="Briner A.E."/>
            <person name="Felis G.E."/>
            <person name="de Vos W.M."/>
            <person name="Barrangou R."/>
            <person name="Klaenhammer T.R."/>
            <person name="Caufield P.W."/>
            <person name="Cui Y."/>
            <person name="Zhang H."/>
            <person name="O'Toole P.W."/>
        </authorList>
    </citation>
    <scope>NUCLEOTIDE SEQUENCE [LARGE SCALE GENOMIC DNA]</scope>
    <source>
        <strain evidence="1 2">DSM 18527</strain>
    </source>
</reference>
<gene>
    <name evidence="1" type="ORF">FC83_GL001946</name>
</gene>
<name>A0A0R1Y3V0_9LACO</name>